<accession>A0A833RK19</accession>
<proteinExistence type="predicted"/>
<dbReference type="EMBL" id="WNWW01000131">
    <property type="protein sequence ID" value="KAF3430084.1"/>
    <property type="molecule type" value="Genomic_DNA"/>
</dbReference>
<gene>
    <name evidence="1" type="ORF">E2986_11678</name>
</gene>
<comment type="caution">
    <text evidence="1">The sequence shown here is derived from an EMBL/GenBank/DDBJ whole genome shotgun (WGS) entry which is preliminary data.</text>
</comment>
<dbReference type="AlphaFoldDB" id="A0A833RK19"/>
<organism evidence="1 2">
    <name type="scientific">Frieseomelitta varia</name>
    <dbReference type="NCBI Taxonomy" id="561572"/>
    <lineage>
        <taxon>Eukaryota</taxon>
        <taxon>Metazoa</taxon>
        <taxon>Ecdysozoa</taxon>
        <taxon>Arthropoda</taxon>
        <taxon>Hexapoda</taxon>
        <taxon>Insecta</taxon>
        <taxon>Pterygota</taxon>
        <taxon>Neoptera</taxon>
        <taxon>Endopterygota</taxon>
        <taxon>Hymenoptera</taxon>
        <taxon>Apocrita</taxon>
        <taxon>Aculeata</taxon>
        <taxon>Apoidea</taxon>
        <taxon>Anthophila</taxon>
        <taxon>Apidae</taxon>
        <taxon>Frieseomelitta</taxon>
    </lineage>
</organism>
<protein>
    <submittedName>
        <fullName evidence="1">Uncharacterized protein</fullName>
    </submittedName>
</protein>
<keyword evidence="2" id="KW-1185">Reference proteome</keyword>
<evidence type="ECO:0000313" key="1">
    <source>
        <dbReference type="EMBL" id="KAF3430084.1"/>
    </source>
</evidence>
<sequence length="65" mass="7179">MLEFDEDTDASAVATINQIEGSEQSGIAENEQAIEFTTQDGQKVRLVTSYHVDPMQLASEYLTIV</sequence>
<evidence type="ECO:0000313" key="2">
    <source>
        <dbReference type="Proteomes" id="UP000655588"/>
    </source>
</evidence>
<name>A0A833RK19_9HYME</name>
<reference evidence="1" key="1">
    <citation type="submission" date="2019-11" db="EMBL/GenBank/DDBJ databases">
        <title>The nuclear and mitochondrial genomes of Frieseomelitta varia - a highly eusocial stingless bee (Meliponini) with a permanently sterile worker caste.</title>
        <authorList>
            <person name="Freitas F.C.P."/>
            <person name="Lourenco A.P."/>
            <person name="Nunes F.M.F."/>
            <person name="Paschoal A.R."/>
            <person name="Abreu F.C.P."/>
            <person name="Barbin F.O."/>
            <person name="Bataglia L."/>
            <person name="Cardoso-Junior C.A.M."/>
            <person name="Cervoni M.S."/>
            <person name="Silva S.R."/>
            <person name="Dalarmi F."/>
            <person name="Del Lama M.A."/>
            <person name="Depintor T.S."/>
            <person name="Ferreira K.M."/>
            <person name="Goria P.S."/>
            <person name="Jaskot M.C."/>
            <person name="Lago D.C."/>
            <person name="Luna-Lucena D."/>
            <person name="Moda L.M."/>
            <person name="Nascimento L."/>
            <person name="Pedrino M."/>
            <person name="Rabico F.O."/>
            <person name="Sanches F.C."/>
            <person name="Santos D.E."/>
            <person name="Santos C.G."/>
            <person name="Vieira J."/>
            <person name="Lopes T.F."/>
            <person name="Barchuk A.R."/>
            <person name="Hartfelder K."/>
            <person name="Simoes Z.L.P."/>
            <person name="Bitondi M.M.G."/>
            <person name="Pinheiro D.G."/>
        </authorList>
    </citation>
    <scope>NUCLEOTIDE SEQUENCE</scope>
    <source>
        <strain evidence="1">USP_RPSP 00005682</strain>
        <tissue evidence="1">Whole individual</tissue>
    </source>
</reference>
<dbReference type="Proteomes" id="UP000655588">
    <property type="component" value="Unassembled WGS sequence"/>
</dbReference>